<feature type="domain" description="Restriction of telomere capping protein 4 C-terminal" evidence="2">
    <location>
        <begin position="4"/>
        <end position="76"/>
    </location>
</feature>
<accession>A0A5C3NQA3</accession>
<evidence type="ECO:0000313" key="3">
    <source>
        <dbReference type="EMBL" id="TFK78767.1"/>
    </source>
</evidence>
<name>A0A5C3NQA3_9APHY</name>
<keyword evidence="4" id="KW-1185">Reference proteome</keyword>
<evidence type="ECO:0000313" key="4">
    <source>
        <dbReference type="Proteomes" id="UP000308197"/>
    </source>
</evidence>
<organism evidence="3 4">
    <name type="scientific">Polyporus arcularius HHB13444</name>
    <dbReference type="NCBI Taxonomy" id="1314778"/>
    <lineage>
        <taxon>Eukaryota</taxon>
        <taxon>Fungi</taxon>
        <taxon>Dikarya</taxon>
        <taxon>Basidiomycota</taxon>
        <taxon>Agaricomycotina</taxon>
        <taxon>Agaricomycetes</taxon>
        <taxon>Polyporales</taxon>
        <taxon>Polyporaceae</taxon>
        <taxon>Polyporus</taxon>
    </lineage>
</organism>
<protein>
    <recommendedName>
        <fullName evidence="2">Restriction of telomere capping protein 4 C-terminal domain-containing protein</fullName>
    </recommendedName>
</protein>
<feature type="non-terminal residue" evidence="3">
    <location>
        <position position="80"/>
    </location>
</feature>
<dbReference type="InterPro" id="IPR028094">
    <property type="entry name" value="RTC4_C"/>
</dbReference>
<dbReference type="Pfam" id="PF14474">
    <property type="entry name" value="RTC4"/>
    <property type="match status" value="1"/>
</dbReference>
<gene>
    <name evidence="3" type="ORF">K466DRAFT_467246</name>
</gene>
<evidence type="ECO:0000256" key="1">
    <source>
        <dbReference type="SAM" id="SignalP"/>
    </source>
</evidence>
<proteinExistence type="predicted"/>
<reference evidence="3 4" key="1">
    <citation type="journal article" date="2019" name="Nat. Ecol. Evol.">
        <title>Megaphylogeny resolves global patterns of mushroom evolution.</title>
        <authorList>
            <person name="Varga T."/>
            <person name="Krizsan K."/>
            <person name="Foldi C."/>
            <person name="Dima B."/>
            <person name="Sanchez-Garcia M."/>
            <person name="Sanchez-Ramirez S."/>
            <person name="Szollosi G.J."/>
            <person name="Szarkandi J.G."/>
            <person name="Papp V."/>
            <person name="Albert L."/>
            <person name="Andreopoulos W."/>
            <person name="Angelini C."/>
            <person name="Antonin V."/>
            <person name="Barry K.W."/>
            <person name="Bougher N.L."/>
            <person name="Buchanan P."/>
            <person name="Buyck B."/>
            <person name="Bense V."/>
            <person name="Catcheside P."/>
            <person name="Chovatia M."/>
            <person name="Cooper J."/>
            <person name="Damon W."/>
            <person name="Desjardin D."/>
            <person name="Finy P."/>
            <person name="Geml J."/>
            <person name="Haridas S."/>
            <person name="Hughes K."/>
            <person name="Justo A."/>
            <person name="Karasinski D."/>
            <person name="Kautmanova I."/>
            <person name="Kiss B."/>
            <person name="Kocsube S."/>
            <person name="Kotiranta H."/>
            <person name="LaButti K.M."/>
            <person name="Lechner B.E."/>
            <person name="Liimatainen K."/>
            <person name="Lipzen A."/>
            <person name="Lukacs Z."/>
            <person name="Mihaltcheva S."/>
            <person name="Morgado L.N."/>
            <person name="Niskanen T."/>
            <person name="Noordeloos M.E."/>
            <person name="Ohm R.A."/>
            <person name="Ortiz-Santana B."/>
            <person name="Ovrebo C."/>
            <person name="Racz N."/>
            <person name="Riley R."/>
            <person name="Savchenko A."/>
            <person name="Shiryaev A."/>
            <person name="Soop K."/>
            <person name="Spirin V."/>
            <person name="Szebenyi C."/>
            <person name="Tomsovsky M."/>
            <person name="Tulloss R.E."/>
            <person name="Uehling J."/>
            <person name="Grigoriev I.V."/>
            <person name="Vagvolgyi C."/>
            <person name="Papp T."/>
            <person name="Martin F.M."/>
            <person name="Miettinen O."/>
            <person name="Hibbett D.S."/>
            <person name="Nagy L.G."/>
        </authorList>
    </citation>
    <scope>NUCLEOTIDE SEQUENCE [LARGE SCALE GENOMIC DNA]</scope>
    <source>
        <strain evidence="3 4">HHB13444</strain>
    </source>
</reference>
<evidence type="ECO:0000259" key="2">
    <source>
        <dbReference type="Pfam" id="PF14474"/>
    </source>
</evidence>
<dbReference type="AlphaFoldDB" id="A0A5C3NQA3"/>
<dbReference type="Proteomes" id="UP000308197">
    <property type="component" value="Unassembled WGS sequence"/>
</dbReference>
<feature type="chain" id="PRO_5022920120" description="Restriction of telomere capping protein 4 C-terminal domain-containing protein" evidence="1">
    <location>
        <begin position="26"/>
        <end position="80"/>
    </location>
</feature>
<feature type="non-terminal residue" evidence="3">
    <location>
        <position position="1"/>
    </location>
</feature>
<sequence length="80" mass="8823">PSSYGEKGYAVLHLLLLKLFRPCFIANPSLVHELDADTFISKVLVPKLAAELILEDRQCTSAQAIEILFCSAKFGKDAFP</sequence>
<feature type="signal peptide" evidence="1">
    <location>
        <begin position="1"/>
        <end position="25"/>
    </location>
</feature>
<dbReference type="InParanoid" id="A0A5C3NQA3"/>
<keyword evidence="1" id="KW-0732">Signal</keyword>
<dbReference type="EMBL" id="ML212338">
    <property type="protein sequence ID" value="TFK78767.1"/>
    <property type="molecule type" value="Genomic_DNA"/>
</dbReference>